<evidence type="ECO:0000256" key="6">
    <source>
        <dbReference type="SAM" id="Phobius"/>
    </source>
</evidence>
<dbReference type="Pfam" id="PF02535">
    <property type="entry name" value="Zip"/>
    <property type="match status" value="1"/>
</dbReference>
<evidence type="ECO:0000313" key="7">
    <source>
        <dbReference type="EMBL" id="VAX39558.1"/>
    </source>
</evidence>
<feature type="transmembrane region" description="Helical" evidence="6">
    <location>
        <begin position="51"/>
        <end position="70"/>
    </location>
</feature>
<feature type="transmembrane region" description="Helical" evidence="6">
    <location>
        <begin position="238"/>
        <end position="262"/>
    </location>
</feature>
<protein>
    <recommendedName>
        <fullName evidence="8">Zinc transporter, ZIP family</fullName>
    </recommendedName>
</protein>
<evidence type="ECO:0000256" key="1">
    <source>
        <dbReference type="ARBA" id="ARBA00004141"/>
    </source>
</evidence>
<dbReference type="AlphaFoldDB" id="A0A3B1DTZ1"/>
<dbReference type="EMBL" id="UOGL01000340">
    <property type="protein sequence ID" value="VAX39558.1"/>
    <property type="molecule type" value="Genomic_DNA"/>
</dbReference>
<evidence type="ECO:0000256" key="4">
    <source>
        <dbReference type="ARBA" id="ARBA00023136"/>
    </source>
</evidence>
<accession>A0A3B1DTZ1</accession>
<dbReference type="InterPro" id="IPR003689">
    <property type="entry name" value="ZIP"/>
</dbReference>
<feature type="transmembrane region" description="Helical" evidence="6">
    <location>
        <begin position="20"/>
        <end position="39"/>
    </location>
</feature>
<dbReference type="PANTHER" id="PTHR11040:SF44">
    <property type="entry name" value="PROTEIN ZNTC-RELATED"/>
    <property type="match status" value="1"/>
</dbReference>
<reference evidence="7" key="1">
    <citation type="submission" date="2018-06" db="EMBL/GenBank/DDBJ databases">
        <authorList>
            <person name="Zhirakovskaya E."/>
        </authorList>
    </citation>
    <scope>NUCLEOTIDE SEQUENCE</scope>
</reference>
<name>A0A3B1DTZ1_9ZZZZ</name>
<gene>
    <name evidence="7" type="ORF">MNBD_PLANCTO02-1379</name>
</gene>
<dbReference type="GO" id="GO:0016020">
    <property type="term" value="C:membrane"/>
    <property type="evidence" value="ECO:0007669"/>
    <property type="project" value="UniProtKB-SubCell"/>
</dbReference>
<feature type="transmembrane region" description="Helical" evidence="6">
    <location>
        <begin position="274"/>
        <end position="293"/>
    </location>
</feature>
<keyword evidence="3 6" id="KW-1133">Transmembrane helix</keyword>
<evidence type="ECO:0000256" key="5">
    <source>
        <dbReference type="SAM" id="MobiDB-lite"/>
    </source>
</evidence>
<evidence type="ECO:0000256" key="2">
    <source>
        <dbReference type="ARBA" id="ARBA00022692"/>
    </source>
</evidence>
<feature type="region of interest" description="Disordered" evidence="5">
    <location>
        <begin position="111"/>
        <end position="133"/>
    </location>
</feature>
<dbReference type="PANTHER" id="PTHR11040">
    <property type="entry name" value="ZINC/IRON TRANSPORTER"/>
    <property type="match status" value="1"/>
</dbReference>
<feature type="transmembrane region" description="Helical" evidence="6">
    <location>
        <begin position="212"/>
        <end position="232"/>
    </location>
</feature>
<dbReference type="GO" id="GO:0005385">
    <property type="term" value="F:zinc ion transmembrane transporter activity"/>
    <property type="evidence" value="ECO:0007669"/>
    <property type="project" value="TreeGrafter"/>
</dbReference>
<proteinExistence type="predicted"/>
<feature type="transmembrane region" description="Helical" evidence="6">
    <location>
        <begin position="174"/>
        <end position="191"/>
    </location>
</feature>
<evidence type="ECO:0000256" key="3">
    <source>
        <dbReference type="ARBA" id="ARBA00022989"/>
    </source>
</evidence>
<keyword evidence="2 6" id="KW-0812">Transmembrane</keyword>
<feature type="transmembrane region" description="Helical" evidence="6">
    <location>
        <begin position="82"/>
        <end position="100"/>
    </location>
</feature>
<evidence type="ECO:0008006" key="8">
    <source>
        <dbReference type="Google" id="ProtNLM"/>
    </source>
</evidence>
<comment type="subcellular location">
    <subcellularLocation>
        <location evidence="1">Membrane</location>
        <topology evidence="1">Multi-pass membrane protein</topology>
    </subcellularLocation>
</comment>
<organism evidence="7">
    <name type="scientific">hydrothermal vent metagenome</name>
    <dbReference type="NCBI Taxonomy" id="652676"/>
    <lineage>
        <taxon>unclassified sequences</taxon>
        <taxon>metagenomes</taxon>
        <taxon>ecological metagenomes</taxon>
    </lineage>
</organism>
<sequence length="313" mass="34156">MLNYLLANSTFSQETWAPLLLGIYCLLIMVAAFLGGRLPQLVRLTHTRMQVVLSLVGGLMLGTGLFHMLPHAVHELKSIDQAVLWMMAGVITLFFLLRIFHFHDHSLAETSDTSGHQHDHHHTDACSHGHHPHEGEPHKLSWVGIFLGMSLHTLIDGLALGASIQGAASHSTGIALFGLGTFLAIVLHKPLDAVAITSVMSSERWSDKSQKIISAIFSMMCPLGAALFFFGVQQFSGYQSVVIGSALAFSAGVFLCISLGDLLPEMEFHSHDRFRLSVALLVGIGIAWGITFLEPAHTHNHRETPAHQINGQQ</sequence>
<feature type="transmembrane region" description="Helical" evidence="6">
    <location>
        <begin position="140"/>
        <end position="162"/>
    </location>
</feature>
<feature type="compositionally biased region" description="Basic and acidic residues" evidence="5">
    <location>
        <begin position="115"/>
        <end position="133"/>
    </location>
</feature>
<keyword evidence="4 6" id="KW-0472">Membrane</keyword>